<keyword evidence="2" id="KW-0418">Kinase</keyword>
<dbReference type="SUPFAM" id="SSF56112">
    <property type="entry name" value="Protein kinase-like (PK-like)"/>
    <property type="match status" value="1"/>
</dbReference>
<dbReference type="PANTHER" id="PTHR24348:SF53">
    <property type="entry name" value="SERINE_THREONINE-PROTEIN KINASE ATG1T"/>
    <property type="match status" value="1"/>
</dbReference>
<dbReference type="PANTHER" id="PTHR24348">
    <property type="entry name" value="SERINE/THREONINE-PROTEIN KINASE UNC-51-RELATED"/>
    <property type="match status" value="1"/>
</dbReference>
<dbReference type="GO" id="GO:0016020">
    <property type="term" value="C:membrane"/>
    <property type="evidence" value="ECO:0000318"/>
    <property type="project" value="GO_Central"/>
</dbReference>
<name>G7JAY0_MEDTR</name>
<dbReference type="PaxDb" id="3880-AES72802"/>
<dbReference type="SUPFAM" id="SSF53098">
    <property type="entry name" value="Ribonuclease H-like"/>
    <property type="match status" value="1"/>
</dbReference>
<dbReference type="InterPro" id="IPR000719">
    <property type="entry name" value="Prot_kinase_dom"/>
</dbReference>
<reference evidence="2 4" key="1">
    <citation type="journal article" date="2011" name="Nature">
        <title>The Medicago genome provides insight into the evolution of rhizobial symbioses.</title>
        <authorList>
            <person name="Young N.D."/>
            <person name="Debelle F."/>
            <person name="Oldroyd G.E."/>
            <person name="Geurts R."/>
            <person name="Cannon S.B."/>
            <person name="Udvardi M.K."/>
            <person name="Benedito V.A."/>
            <person name="Mayer K.F."/>
            <person name="Gouzy J."/>
            <person name="Schoof H."/>
            <person name="Van de Peer Y."/>
            <person name="Proost S."/>
            <person name="Cook D.R."/>
            <person name="Meyers B.C."/>
            <person name="Spannagl M."/>
            <person name="Cheung F."/>
            <person name="De Mita S."/>
            <person name="Krishnakumar V."/>
            <person name="Gundlach H."/>
            <person name="Zhou S."/>
            <person name="Mudge J."/>
            <person name="Bharti A.K."/>
            <person name="Murray J.D."/>
            <person name="Naoumkina M.A."/>
            <person name="Rosen B."/>
            <person name="Silverstein K.A."/>
            <person name="Tang H."/>
            <person name="Rombauts S."/>
            <person name="Zhao P.X."/>
            <person name="Zhou P."/>
            <person name="Barbe V."/>
            <person name="Bardou P."/>
            <person name="Bechner M."/>
            <person name="Bellec A."/>
            <person name="Berger A."/>
            <person name="Berges H."/>
            <person name="Bidwell S."/>
            <person name="Bisseling T."/>
            <person name="Choisne N."/>
            <person name="Couloux A."/>
            <person name="Denny R."/>
            <person name="Deshpande S."/>
            <person name="Dai X."/>
            <person name="Doyle J.J."/>
            <person name="Dudez A.M."/>
            <person name="Farmer A.D."/>
            <person name="Fouteau S."/>
            <person name="Franken C."/>
            <person name="Gibelin C."/>
            <person name="Gish J."/>
            <person name="Goldstein S."/>
            <person name="Gonzalez A.J."/>
            <person name="Green P.J."/>
            <person name="Hallab A."/>
            <person name="Hartog M."/>
            <person name="Hua A."/>
            <person name="Humphray S.J."/>
            <person name="Jeong D.H."/>
            <person name="Jing Y."/>
            <person name="Jocker A."/>
            <person name="Kenton S.M."/>
            <person name="Kim D.J."/>
            <person name="Klee K."/>
            <person name="Lai H."/>
            <person name="Lang C."/>
            <person name="Lin S."/>
            <person name="Macmil S.L."/>
            <person name="Magdelenat G."/>
            <person name="Matthews L."/>
            <person name="McCorrison J."/>
            <person name="Monaghan E.L."/>
            <person name="Mun J.H."/>
            <person name="Najar F.Z."/>
            <person name="Nicholson C."/>
            <person name="Noirot C."/>
            <person name="O'Bleness M."/>
            <person name="Paule C.R."/>
            <person name="Poulain J."/>
            <person name="Prion F."/>
            <person name="Qin B."/>
            <person name="Qu C."/>
            <person name="Retzel E.F."/>
            <person name="Riddle C."/>
            <person name="Sallet E."/>
            <person name="Samain S."/>
            <person name="Samson N."/>
            <person name="Sanders I."/>
            <person name="Saurat O."/>
            <person name="Scarpelli C."/>
            <person name="Schiex T."/>
            <person name="Segurens B."/>
            <person name="Severin A.J."/>
            <person name="Sherrier D.J."/>
            <person name="Shi R."/>
            <person name="Sims S."/>
            <person name="Singer S.R."/>
            <person name="Sinharoy S."/>
            <person name="Sterck L."/>
            <person name="Viollet A."/>
            <person name="Wang B.B."/>
            <person name="Wang K."/>
            <person name="Wang M."/>
            <person name="Wang X."/>
            <person name="Warfsmann J."/>
            <person name="Weissenbach J."/>
            <person name="White D.D."/>
            <person name="White J.D."/>
            <person name="Wiley G.B."/>
            <person name="Wincker P."/>
            <person name="Xing Y."/>
            <person name="Yang L."/>
            <person name="Yao Z."/>
            <person name="Ying F."/>
            <person name="Zhai J."/>
            <person name="Zhou L."/>
            <person name="Zuber A."/>
            <person name="Denarie J."/>
            <person name="Dixon R.A."/>
            <person name="May G.D."/>
            <person name="Schwartz D.C."/>
            <person name="Rogers J."/>
            <person name="Quetier F."/>
            <person name="Town C.D."/>
            <person name="Roe B.A."/>
        </authorList>
    </citation>
    <scope>NUCLEOTIDE SEQUENCE [LARGE SCALE GENOMIC DNA]</scope>
    <source>
        <strain evidence="2">A17</strain>
        <strain evidence="3 4">cv. Jemalong A17</strain>
    </source>
</reference>
<dbReference type="GO" id="GO:0000045">
    <property type="term" value="P:autophagosome assembly"/>
    <property type="evidence" value="ECO:0000318"/>
    <property type="project" value="GO_Central"/>
</dbReference>
<dbReference type="InterPro" id="IPR036397">
    <property type="entry name" value="RNaseH_sf"/>
</dbReference>
<dbReference type="Pfam" id="PF00069">
    <property type="entry name" value="Pkinase"/>
    <property type="match status" value="1"/>
</dbReference>
<evidence type="ECO:0000313" key="2">
    <source>
        <dbReference type="EMBL" id="AES72802.2"/>
    </source>
</evidence>
<dbReference type="AlphaFoldDB" id="G7JAY0"/>
<dbReference type="InterPro" id="IPR011009">
    <property type="entry name" value="Kinase-like_dom_sf"/>
</dbReference>
<reference evidence="3" key="3">
    <citation type="submission" date="2015-04" db="UniProtKB">
        <authorList>
            <consortium name="EnsemblPlants"/>
        </authorList>
    </citation>
    <scope>IDENTIFICATION</scope>
    <source>
        <strain evidence="3">cv. Jemalong A17</strain>
    </source>
</reference>
<protein>
    <submittedName>
        <fullName evidence="2">Tyrosine kinase family protein</fullName>
    </submittedName>
</protein>
<dbReference type="GO" id="GO:0005524">
    <property type="term" value="F:ATP binding"/>
    <property type="evidence" value="ECO:0007669"/>
    <property type="project" value="InterPro"/>
</dbReference>
<dbReference type="GO" id="GO:0000407">
    <property type="term" value="C:phagophore assembly site"/>
    <property type="evidence" value="ECO:0000318"/>
    <property type="project" value="GO_Central"/>
</dbReference>
<dbReference type="HOGENOM" id="CLU_886732_0_0_1"/>
<evidence type="ECO:0000313" key="3">
    <source>
        <dbReference type="EnsemblPlants" id="AES72802"/>
    </source>
</evidence>
<dbReference type="EMBL" id="CM001219">
    <property type="protein sequence ID" value="AES72802.2"/>
    <property type="molecule type" value="Genomic_DNA"/>
</dbReference>
<dbReference type="InterPro" id="IPR012337">
    <property type="entry name" value="RNaseH-like_sf"/>
</dbReference>
<evidence type="ECO:0000313" key="4">
    <source>
        <dbReference type="Proteomes" id="UP000002051"/>
    </source>
</evidence>
<dbReference type="GO" id="GO:0005776">
    <property type="term" value="C:autophagosome"/>
    <property type="evidence" value="ECO:0000318"/>
    <property type="project" value="GO_Central"/>
</dbReference>
<dbReference type="eggNOG" id="KOG0595">
    <property type="taxonomic scope" value="Eukaryota"/>
</dbReference>
<keyword evidence="2" id="KW-0808">Transferase</keyword>
<proteinExistence type="predicted"/>
<reference evidence="2 4" key="2">
    <citation type="journal article" date="2014" name="BMC Genomics">
        <title>An improved genome release (version Mt4.0) for the model legume Medicago truncatula.</title>
        <authorList>
            <person name="Tang H."/>
            <person name="Krishnakumar V."/>
            <person name="Bidwell S."/>
            <person name="Rosen B."/>
            <person name="Chan A."/>
            <person name="Zhou S."/>
            <person name="Gentzbittel L."/>
            <person name="Childs K.L."/>
            <person name="Yandell M."/>
            <person name="Gundlach H."/>
            <person name="Mayer K.F."/>
            <person name="Schwartz D.C."/>
            <person name="Town C.D."/>
        </authorList>
    </citation>
    <scope>GENOME REANNOTATION</scope>
    <source>
        <strain evidence="3 4">cv. Jemalong A17</strain>
    </source>
</reference>
<dbReference type="Gene3D" id="3.30.420.10">
    <property type="entry name" value="Ribonuclease H-like superfamily/Ribonuclease H"/>
    <property type="match status" value="1"/>
</dbReference>
<dbReference type="Proteomes" id="UP000002051">
    <property type="component" value="Chromosome 3"/>
</dbReference>
<dbReference type="GO" id="GO:0010506">
    <property type="term" value="P:regulation of autophagy"/>
    <property type="evidence" value="ECO:0000318"/>
    <property type="project" value="GO_Central"/>
</dbReference>
<dbReference type="GO" id="GO:0005737">
    <property type="term" value="C:cytoplasm"/>
    <property type="evidence" value="ECO:0000318"/>
    <property type="project" value="GO_Central"/>
</dbReference>
<dbReference type="PROSITE" id="PS50011">
    <property type="entry name" value="PROTEIN_KINASE_DOM"/>
    <property type="match status" value="1"/>
</dbReference>
<accession>A0A0C3VN55</accession>
<dbReference type="GO" id="GO:0005829">
    <property type="term" value="C:cytosol"/>
    <property type="evidence" value="ECO:0000318"/>
    <property type="project" value="GO_Central"/>
</dbReference>
<dbReference type="InterPro" id="IPR045269">
    <property type="entry name" value="Atg1-like"/>
</dbReference>
<dbReference type="SMART" id="SM00220">
    <property type="entry name" value="S_TKc"/>
    <property type="match status" value="1"/>
</dbReference>
<keyword evidence="4" id="KW-1185">Reference proteome</keyword>
<dbReference type="STRING" id="3880.G7JAY0"/>
<dbReference type="GO" id="GO:0003676">
    <property type="term" value="F:nucleic acid binding"/>
    <property type="evidence" value="ECO:0007669"/>
    <property type="project" value="InterPro"/>
</dbReference>
<accession>G7JAY0</accession>
<evidence type="ECO:0000259" key="1">
    <source>
        <dbReference type="PROSITE" id="PS50011"/>
    </source>
</evidence>
<sequence length="314" mass="36397">MLKVIRKLLGQKELSSERANCFDTFADCNSLRPYSARSLAETFTKEVVRLHRILESIVSDRDPIFVSNFWQKLFKQQGTYLKCSKASYIRCHGRVHQLTARRFMQQLGSSIIHRDLKPEVKLKSVFSGLIWIVCSMTTHIEQSRFQYDPDVADCMQSRGCDSTILLIVKLLSELAAIVVGSEHFAIKPWCGYTTEDSLFWYLKVSMLRQFVELHYTWLLSPEVLQFQRYDHKADMWSAGAMHFELLNGYPPFNGRNNVQVLKNIKSCTCLPFSQSILYGLDSACLDICSRYLHLVAVERLSFDEFYLHSFLRGK</sequence>
<dbReference type="Gene3D" id="1.10.510.10">
    <property type="entry name" value="Transferase(Phosphotransferase) domain 1"/>
    <property type="match status" value="1"/>
</dbReference>
<gene>
    <name evidence="2" type="ordered locus">MTR_3g095580</name>
</gene>
<organism evidence="2 4">
    <name type="scientific">Medicago truncatula</name>
    <name type="common">Barrel medic</name>
    <name type="synonym">Medicago tribuloides</name>
    <dbReference type="NCBI Taxonomy" id="3880"/>
    <lineage>
        <taxon>Eukaryota</taxon>
        <taxon>Viridiplantae</taxon>
        <taxon>Streptophyta</taxon>
        <taxon>Embryophyta</taxon>
        <taxon>Tracheophyta</taxon>
        <taxon>Spermatophyta</taxon>
        <taxon>Magnoliopsida</taxon>
        <taxon>eudicotyledons</taxon>
        <taxon>Gunneridae</taxon>
        <taxon>Pentapetalae</taxon>
        <taxon>rosids</taxon>
        <taxon>fabids</taxon>
        <taxon>Fabales</taxon>
        <taxon>Fabaceae</taxon>
        <taxon>Papilionoideae</taxon>
        <taxon>50 kb inversion clade</taxon>
        <taxon>NPAAA clade</taxon>
        <taxon>Hologalegina</taxon>
        <taxon>IRL clade</taxon>
        <taxon>Trifolieae</taxon>
        <taxon>Medicago</taxon>
    </lineage>
</organism>
<feature type="domain" description="Protein kinase" evidence="1">
    <location>
        <begin position="1"/>
        <end position="311"/>
    </location>
</feature>
<dbReference type="GO" id="GO:0004674">
    <property type="term" value="F:protein serine/threonine kinase activity"/>
    <property type="evidence" value="ECO:0000318"/>
    <property type="project" value="GO_Central"/>
</dbReference>
<dbReference type="EnsemblPlants" id="AES72802">
    <property type="protein sequence ID" value="AES72802"/>
    <property type="gene ID" value="MTR_3g095580"/>
</dbReference>